<name>A0A060DIE8_9PROT</name>
<organism evidence="2 3">
    <name type="scientific">Azospirillum argentinense</name>
    <dbReference type="NCBI Taxonomy" id="2970906"/>
    <lineage>
        <taxon>Bacteria</taxon>
        <taxon>Pseudomonadati</taxon>
        <taxon>Pseudomonadota</taxon>
        <taxon>Alphaproteobacteria</taxon>
        <taxon>Rhodospirillales</taxon>
        <taxon>Azospirillaceae</taxon>
        <taxon>Azospirillum</taxon>
    </lineage>
</organism>
<feature type="domain" description="Rhamnogalacturonase A/B/Epimerase-like pectate lyase" evidence="1">
    <location>
        <begin position="189"/>
        <end position="261"/>
    </location>
</feature>
<reference evidence="2 3" key="1">
    <citation type="journal article" date="2014" name="Genome Announc.">
        <title>Complete Genome Sequence of the Model Rhizosphere Strain Azospirillum brasilense Az39, Successfully Applied in Agriculture.</title>
        <authorList>
            <person name="Rivera D."/>
            <person name="Revale S."/>
            <person name="Molina R."/>
            <person name="Gualpa J."/>
            <person name="Puente M."/>
            <person name="Maroniche G."/>
            <person name="Paris G."/>
            <person name="Baker D."/>
            <person name="Clavijo B."/>
            <person name="McLay K."/>
            <person name="Spaepen S."/>
            <person name="Perticari A."/>
            <person name="Vazquez M."/>
            <person name="Wisniewski-Dye F."/>
            <person name="Watkins C."/>
            <person name="Martinez-Abarca F."/>
            <person name="Vanderleyden J."/>
            <person name="Cassan F."/>
        </authorList>
    </citation>
    <scope>NUCLEOTIDE SEQUENCE [LARGE SCALE GENOMIC DNA]</scope>
    <source>
        <strain evidence="2 3">Az39</strain>
    </source>
</reference>
<dbReference type="Gene3D" id="2.160.20.10">
    <property type="entry name" value="Single-stranded right-handed beta-helix, Pectin lyase-like"/>
    <property type="match status" value="1"/>
</dbReference>
<dbReference type="RefSeq" id="WP_038529551.1">
    <property type="nucleotide sequence ID" value="NZ_CP007793.1"/>
</dbReference>
<dbReference type="InterPro" id="IPR024535">
    <property type="entry name" value="RHGA/B-epi-like_pectate_lyase"/>
</dbReference>
<dbReference type="AlphaFoldDB" id="A0A060DIE8"/>
<dbReference type="SUPFAM" id="SSF51126">
    <property type="entry name" value="Pectin lyase-like"/>
    <property type="match status" value="1"/>
</dbReference>
<dbReference type="Pfam" id="PF12708">
    <property type="entry name" value="Pect-lyase_RHGA_epim"/>
    <property type="match status" value="1"/>
</dbReference>
<gene>
    <name evidence="2" type="ORF">ABAZ39_12000</name>
</gene>
<dbReference type="InterPro" id="IPR012334">
    <property type="entry name" value="Pectin_lyas_fold"/>
</dbReference>
<protein>
    <recommendedName>
        <fullName evidence="1">Rhamnogalacturonase A/B/Epimerase-like pectate lyase domain-containing protein</fullName>
    </recommendedName>
</protein>
<accession>A0A060DIE8</accession>
<dbReference type="InterPro" id="IPR011050">
    <property type="entry name" value="Pectin_lyase_fold/virulence"/>
</dbReference>
<dbReference type="KEGG" id="abq:ABAZ39_12000"/>
<proteinExistence type="predicted"/>
<dbReference type="EMBL" id="CP007793">
    <property type="protein sequence ID" value="AIB12697.1"/>
    <property type="molecule type" value="Genomic_DNA"/>
</dbReference>
<sequence length="676" mass="71325">MPSAIDVPRGNPRVQYLADGVQTDFTFPFPVFEDGDLQVFLGAARQTTGYAVSGAGETAGGAVAFTEPPEAGTPVLLRRRLPIERMSDFLESGPLPASSLNREFDQLTAALQQVAGDQELMLRYTDTDLPASNRLPERVVRAGQLLAFDTLGNPIARPPVDEEALSTFVAPGAGAVRRPVREKLADALSVKDFGAVGDGIVDDTRAIQAALTSADAIHVPPGTYRITNTLTVGYGQTLYGAGQRSVIAGASAAFDLIHLPDGYATVSGLRLEKGDAAVRLFGRDGPCVHNTLSDLTIWDPRVGLLFDGHTDPNRPCYWNMVSRVLVARPSLHGVWLTRTGEGDTPNANRFSRVRVYSLSAPIAGCGFFVEQGKYNNSFQDCEANLSTMALACFRVGANTDKTLILNFYAESLGGVPNVQLDAGSVETAIVNLLSMSAGPAIYDLSGGRYTAVNAGYPEKNRLARSRVSELVVEALRYDTEYVEPQGGGVVALDLASSVYLVSAYSGDVELRLPAADAANGHAVTVKRTDASVHRLTVTEDGGPGPDGRTVALGNRYDFVTMVSNGAGWWVVAGNNRPGNAYFHDRPGLFEPDLNQALYLVSAFNGAVTVRLPPPGALHAVGRTVTVKKADVSGNPVTVTVQGGGGPDNAPVTLGATGSAVTAMSNGAGWHILGRVA</sequence>
<evidence type="ECO:0000259" key="1">
    <source>
        <dbReference type="Pfam" id="PF12708"/>
    </source>
</evidence>
<evidence type="ECO:0000313" key="3">
    <source>
        <dbReference type="Proteomes" id="UP000027186"/>
    </source>
</evidence>
<dbReference type="Proteomes" id="UP000027186">
    <property type="component" value="Chromosome"/>
</dbReference>
<evidence type="ECO:0000313" key="2">
    <source>
        <dbReference type="EMBL" id="AIB12697.1"/>
    </source>
</evidence>